<evidence type="ECO:0000313" key="1">
    <source>
        <dbReference type="EMBL" id="SMB81432.1"/>
    </source>
</evidence>
<protein>
    <submittedName>
        <fullName evidence="1">Uncharacterized protein</fullName>
    </submittedName>
</protein>
<name>A0A1W1UK58_9PAST</name>
<dbReference type="Proteomes" id="UP000192408">
    <property type="component" value="Unassembled WGS sequence"/>
</dbReference>
<gene>
    <name evidence="1" type="ORF">SAMN05660772_01848</name>
</gene>
<sequence>MRLSLSSESAGFARNRALEAMLDKLAERESDRQAARRIDEVMARVRNGEEKTYTAKEFAEQMRVEGYDI</sequence>
<organism evidence="1 2">
    <name type="scientific">Pasteurella testudinis DSM 23072</name>
    <dbReference type="NCBI Taxonomy" id="1122938"/>
    <lineage>
        <taxon>Bacteria</taxon>
        <taxon>Pseudomonadati</taxon>
        <taxon>Pseudomonadota</taxon>
        <taxon>Gammaproteobacteria</taxon>
        <taxon>Pasteurellales</taxon>
        <taxon>Pasteurellaceae</taxon>
        <taxon>Pasteurella</taxon>
    </lineage>
</organism>
<proteinExistence type="predicted"/>
<keyword evidence="2" id="KW-1185">Reference proteome</keyword>
<dbReference type="AlphaFoldDB" id="A0A1W1UK58"/>
<dbReference type="RefSeq" id="WP_084256184.1">
    <property type="nucleotide sequence ID" value="NZ_FWWV01000006.1"/>
</dbReference>
<evidence type="ECO:0000313" key="2">
    <source>
        <dbReference type="Proteomes" id="UP000192408"/>
    </source>
</evidence>
<accession>A0A1W1UK58</accession>
<dbReference type="STRING" id="1122938.SAMN05660772_01848"/>
<dbReference type="EMBL" id="FWWV01000006">
    <property type="protein sequence ID" value="SMB81432.1"/>
    <property type="molecule type" value="Genomic_DNA"/>
</dbReference>
<reference evidence="2" key="1">
    <citation type="submission" date="2017-04" db="EMBL/GenBank/DDBJ databases">
        <authorList>
            <person name="Varghese N."/>
            <person name="Submissions S."/>
        </authorList>
    </citation>
    <scope>NUCLEOTIDE SEQUENCE [LARGE SCALE GENOMIC DNA]</scope>
    <source>
        <strain evidence="2">DSM 23072</strain>
    </source>
</reference>